<organism evidence="1">
    <name type="scientific">Rhizophora mucronata</name>
    <name type="common">Asiatic mangrove</name>
    <dbReference type="NCBI Taxonomy" id="61149"/>
    <lineage>
        <taxon>Eukaryota</taxon>
        <taxon>Viridiplantae</taxon>
        <taxon>Streptophyta</taxon>
        <taxon>Embryophyta</taxon>
        <taxon>Tracheophyta</taxon>
        <taxon>Spermatophyta</taxon>
        <taxon>Magnoliopsida</taxon>
        <taxon>eudicotyledons</taxon>
        <taxon>Gunneridae</taxon>
        <taxon>Pentapetalae</taxon>
        <taxon>rosids</taxon>
        <taxon>fabids</taxon>
        <taxon>Malpighiales</taxon>
        <taxon>Rhizophoraceae</taxon>
        <taxon>Rhizophora</taxon>
    </lineage>
</organism>
<reference evidence="1" key="1">
    <citation type="submission" date="2018-02" db="EMBL/GenBank/DDBJ databases">
        <title>Rhizophora mucronata_Transcriptome.</title>
        <authorList>
            <person name="Meera S.P."/>
            <person name="Sreeshan A."/>
            <person name="Augustine A."/>
        </authorList>
    </citation>
    <scope>NUCLEOTIDE SEQUENCE</scope>
    <source>
        <tissue evidence="1">Leaf</tissue>
    </source>
</reference>
<dbReference type="AlphaFoldDB" id="A0A2P2QYL3"/>
<evidence type="ECO:0000313" key="1">
    <source>
        <dbReference type="EMBL" id="MBX72080.1"/>
    </source>
</evidence>
<accession>A0A2P2QYL3</accession>
<dbReference type="EMBL" id="GGEC01091596">
    <property type="protein sequence ID" value="MBX72080.1"/>
    <property type="molecule type" value="Transcribed_RNA"/>
</dbReference>
<sequence>MNCIVMFCGMNWRATSMRDSIPEEKGPLFTH</sequence>
<proteinExistence type="predicted"/>
<name>A0A2P2QYL3_RHIMU</name>
<protein>
    <submittedName>
        <fullName evidence="1">Uncharacterized protein</fullName>
    </submittedName>
</protein>